<dbReference type="Proteomes" id="UP000002630">
    <property type="component" value="Linkage Group LG34"/>
</dbReference>
<dbReference type="EMBL" id="FN649759">
    <property type="protein sequence ID" value="CBN75504.1"/>
    <property type="molecule type" value="Genomic_DNA"/>
</dbReference>
<evidence type="ECO:0000259" key="3">
    <source>
        <dbReference type="SMART" id="SM01189"/>
    </source>
</evidence>
<evidence type="ECO:0000256" key="1">
    <source>
        <dbReference type="ARBA" id="ARBA00023242"/>
    </source>
</evidence>
<dbReference type="InterPro" id="IPR000949">
    <property type="entry name" value="ELM2_dom"/>
</dbReference>
<protein>
    <recommendedName>
        <fullName evidence="3">ELM2 domain-containing protein</fullName>
    </recommendedName>
</protein>
<feature type="compositionally biased region" description="Polar residues" evidence="2">
    <location>
        <begin position="235"/>
        <end position="245"/>
    </location>
</feature>
<keyword evidence="5" id="KW-1185">Reference proteome</keyword>
<dbReference type="InParanoid" id="D8LCW2"/>
<feature type="region of interest" description="Disordered" evidence="2">
    <location>
        <begin position="37"/>
        <end position="66"/>
    </location>
</feature>
<evidence type="ECO:0000256" key="2">
    <source>
        <dbReference type="SAM" id="MobiDB-lite"/>
    </source>
</evidence>
<reference evidence="4 5" key="1">
    <citation type="journal article" date="2010" name="Nature">
        <title>The Ectocarpus genome and the independent evolution of multicellularity in brown algae.</title>
        <authorList>
            <person name="Cock J.M."/>
            <person name="Sterck L."/>
            <person name="Rouze P."/>
            <person name="Scornet D."/>
            <person name="Allen A.E."/>
            <person name="Amoutzias G."/>
            <person name="Anthouard V."/>
            <person name="Artiguenave F."/>
            <person name="Aury J.M."/>
            <person name="Badger J.H."/>
            <person name="Beszteri B."/>
            <person name="Billiau K."/>
            <person name="Bonnet E."/>
            <person name="Bothwell J.H."/>
            <person name="Bowler C."/>
            <person name="Boyen C."/>
            <person name="Brownlee C."/>
            <person name="Carrano C.J."/>
            <person name="Charrier B."/>
            <person name="Cho G.Y."/>
            <person name="Coelho S.M."/>
            <person name="Collen J."/>
            <person name="Corre E."/>
            <person name="Da Silva C."/>
            <person name="Delage L."/>
            <person name="Delaroque N."/>
            <person name="Dittami S.M."/>
            <person name="Doulbeau S."/>
            <person name="Elias M."/>
            <person name="Farnham G."/>
            <person name="Gachon C.M."/>
            <person name="Gschloessl B."/>
            <person name="Heesch S."/>
            <person name="Jabbari K."/>
            <person name="Jubin C."/>
            <person name="Kawai H."/>
            <person name="Kimura K."/>
            <person name="Kloareg B."/>
            <person name="Kupper F.C."/>
            <person name="Lang D."/>
            <person name="Le Bail A."/>
            <person name="Leblanc C."/>
            <person name="Lerouge P."/>
            <person name="Lohr M."/>
            <person name="Lopez P.J."/>
            <person name="Martens C."/>
            <person name="Maumus F."/>
            <person name="Michel G."/>
            <person name="Miranda-Saavedra D."/>
            <person name="Morales J."/>
            <person name="Moreau H."/>
            <person name="Motomura T."/>
            <person name="Nagasato C."/>
            <person name="Napoli C.A."/>
            <person name="Nelson D.R."/>
            <person name="Nyvall-Collen P."/>
            <person name="Peters A.F."/>
            <person name="Pommier C."/>
            <person name="Potin P."/>
            <person name="Poulain J."/>
            <person name="Quesneville H."/>
            <person name="Read B."/>
            <person name="Rensing S.A."/>
            <person name="Ritter A."/>
            <person name="Rousvoal S."/>
            <person name="Samanta M."/>
            <person name="Samson G."/>
            <person name="Schroeder D.C."/>
            <person name="Segurens B."/>
            <person name="Strittmatter M."/>
            <person name="Tonon T."/>
            <person name="Tregear J.W."/>
            <person name="Valentin K."/>
            <person name="von Dassow P."/>
            <person name="Yamagishi T."/>
            <person name="Van de Peer Y."/>
            <person name="Wincker P."/>
        </authorList>
    </citation>
    <scope>NUCLEOTIDE SEQUENCE [LARGE SCALE GENOMIC DNA]</scope>
    <source>
        <strain evidence="5">Ec32 / CCAP1310/4</strain>
    </source>
</reference>
<dbReference type="EMBL" id="FN647801">
    <property type="protein sequence ID" value="CBN75504.1"/>
    <property type="molecule type" value="Genomic_DNA"/>
</dbReference>
<organism evidence="4 5">
    <name type="scientific">Ectocarpus siliculosus</name>
    <name type="common">Brown alga</name>
    <name type="synonym">Conferva siliculosa</name>
    <dbReference type="NCBI Taxonomy" id="2880"/>
    <lineage>
        <taxon>Eukaryota</taxon>
        <taxon>Sar</taxon>
        <taxon>Stramenopiles</taxon>
        <taxon>Ochrophyta</taxon>
        <taxon>PX clade</taxon>
        <taxon>Phaeophyceae</taxon>
        <taxon>Ectocarpales</taxon>
        <taxon>Ectocarpaceae</taxon>
        <taxon>Ectocarpus</taxon>
    </lineage>
</organism>
<accession>D8LCW2</accession>
<sequence>MWEDTFTGLFKFRARYLVYTSDLPDDAVAGLVEARRASEGKGTNGSMSDAKAAAASNRSPPLSKRGQKADCDEVLLTNKREDLDVVLIVKPITLRVGAQDDSSARWKYDVGPRLIHSFDASSGEFTPVERKEAIAKRARTRLLETVARGSRRAEEVAAADSGQRAMQSSGWLLPKRRAKGPAAVKGSADRRGSIAAAASVGDTVSVREPSEGESSEGEEPKSDDPEWENDDQGSDYASDTSNSTDTRNHNALELPVRKSSRRKKSLSREFDQGVDPSCDDKIQTSPSSPPLAVPAVTPPMRETSLVPHRDVEQQAPLPKRARRLAMPPVEGTPALSSTRSAEHLASSSSATPPMAGGSVQARAGSMGATPSSPPPSVSRCSAETTRDAGGATESKYRRSIAGTRTSGRSAKAAVDGAENSDCAPQQILVGDDYQADIPDLLSAEERKKEAGHPAAGTGAKMVWRSIRKWDPQSRHMLSTYLHAAKDVVKAKQASPGVAVHVRLGDGGSEKTGDVEAGTTSVASSYAVWAITVGRHSAGVIRVACSEMAQTKVPIPAIQRVQSEEQALAALVKARCTLDDFKPALNVFDQASMESVDPWKLSQVRCASVTIVCKISPTSACGRVLTSIFWTWKMGTGNSELLPDWSATQNNFLGNKKRHTRSLFEVVTPHHNFNSRGS</sequence>
<gene>
    <name evidence="4" type="ORF">Esi_0111_0069</name>
</gene>
<name>D8LCW2_ECTSI</name>
<evidence type="ECO:0000313" key="5">
    <source>
        <dbReference type="Proteomes" id="UP000002630"/>
    </source>
</evidence>
<evidence type="ECO:0000313" key="4">
    <source>
        <dbReference type="EMBL" id="CBN75504.1"/>
    </source>
</evidence>
<proteinExistence type="predicted"/>
<feature type="region of interest" description="Disordered" evidence="2">
    <location>
        <begin position="149"/>
        <end position="419"/>
    </location>
</feature>
<dbReference type="Pfam" id="PF01448">
    <property type="entry name" value="ELM2"/>
    <property type="match status" value="1"/>
</dbReference>
<dbReference type="SMART" id="SM01189">
    <property type="entry name" value="ELM2"/>
    <property type="match status" value="1"/>
</dbReference>
<dbReference type="AlphaFoldDB" id="D8LCW2"/>
<feature type="domain" description="ELM2" evidence="3">
    <location>
        <begin position="427"/>
        <end position="488"/>
    </location>
</feature>
<feature type="compositionally biased region" description="Polar residues" evidence="2">
    <location>
        <begin position="334"/>
        <end position="351"/>
    </location>
</feature>
<keyword evidence="1" id="KW-0539">Nucleus</keyword>